<reference evidence="3" key="1">
    <citation type="submission" date="2018-12" db="EMBL/GenBank/DDBJ databases">
        <title>Bacillus chawlae sp. nov., Bacillus glennii sp. nov., and Bacillus saganii sp. nov. Isolated from the Vehicle Assembly Building at Kennedy Space Center where the Viking Spacecraft were Assembled.</title>
        <authorList>
            <person name="Seuylemezian A."/>
            <person name="Vaishampayan P."/>
        </authorList>
    </citation>
    <scope>NUCLEOTIDE SEQUENCE [LARGE SCALE GENOMIC DNA]</scope>
    <source>
        <strain evidence="3">DSM 13966</strain>
    </source>
</reference>
<evidence type="ECO:0000313" key="3">
    <source>
        <dbReference type="Proteomes" id="UP000279911"/>
    </source>
</evidence>
<organism evidence="2 3">
    <name type="scientific">Mesobacillus subterraneus</name>
    <dbReference type="NCBI Taxonomy" id="285983"/>
    <lineage>
        <taxon>Bacteria</taxon>
        <taxon>Bacillati</taxon>
        <taxon>Bacillota</taxon>
        <taxon>Bacilli</taxon>
        <taxon>Bacillales</taxon>
        <taxon>Bacillaceae</taxon>
        <taxon>Mesobacillus</taxon>
    </lineage>
</organism>
<dbReference type="Proteomes" id="UP000279911">
    <property type="component" value="Unassembled WGS sequence"/>
</dbReference>
<accession>A0A3R9EEV3</accession>
<dbReference type="RefSeq" id="WP_125478779.1">
    <property type="nucleotide sequence ID" value="NZ_RSFW01000006.1"/>
</dbReference>
<keyword evidence="1" id="KW-1133">Transmembrane helix</keyword>
<protein>
    <submittedName>
        <fullName evidence="2">Uncharacterized protein</fullName>
    </submittedName>
</protein>
<dbReference type="EMBL" id="RSFW01000006">
    <property type="protein sequence ID" value="RSD28817.1"/>
    <property type="molecule type" value="Genomic_DNA"/>
</dbReference>
<feature type="transmembrane region" description="Helical" evidence="1">
    <location>
        <begin position="149"/>
        <end position="166"/>
    </location>
</feature>
<feature type="transmembrane region" description="Helical" evidence="1">
    <location>
        <begin position="65"/>
        <end position="83"/>
    </location>
</feature>
<dbReference type="OrthoDB" id="1730091at2"/>
<evidence type="ECO:0000256" key="1">
    <source>
        <dbReference type="SAM" id="Phobius"/>
    </source>
</evidence>
<evidence type="ECO:0000313" key="2">
    <source>
        <dbReference type="EMBL" id="RSD28817.1"/>
    </source>
</evidence>
<gene>
    <name evidence="2" type="ORF">EJA10_04400</name>
</gene>
<feature type="transmembrane region" description="Helical" evidence="1">
    <location>
        <begin position="95"/>
        <end position="112"/>
    </location>
</feature>
<feature type="transmembrane region" description="Helical" evidence="1">
    <location>
        <begin position="25"/>
        <end position="44"/>
    </location>
</feature>
<dbReference type="NCBIfam" id="NF041644">
    <property type="entry name" value="CBO0543_fam"/>
    <property type="match status" value="1"/>
</dbReference>
<dbReference type="AlphaFoldDB" id="A0A3R9EEV3"/>
<comment type="caution">
    <text evidence="2">The sequence shown here is derived from an EMBL/GenBank/DDBJ whole genome shotgun (WGS) entry which is preliminary data.</text>
</comment>
<keyword evidence="1" id="KW-0812">Transmembrane</keyword>
<sequence>MHFVYNALFLIAAIIWGDWKGWKKYYPTILFFFTGDLLKGVLLYNQMKWTYQESIFGQSILVNHTVIALMIMFVVYPSTILIYLGRFPSVRWKKILWVFTWVGVYTLIEHINERYLNLINHHGGWNIGWSVLFNIVMFSLLRLHFKNPLLTWGLSAIWVIFLLNAFDVQLHKMK</sequence>
<name>A0A3R9EEV3_9BACI</name>
<proteinExistence type="predicted"/>
<keyword evidence="1" id="KW-0472">Membrane</keyword>
<feature type="transmembrane region" description="Helical" evidence="1">
    <location>
        <begin position="124"/>
        <end position="143"/>
    </location>
</feature>
<dbReference type="InterPro" id="IPR048147">
    <property type="entry name" value="CBO0543-like"/>
</dbReference>